<organism evidence="2 3">
    <name type="scientific">Cohnella hongkongensis</name>
    <dbReference type="NCBI Taxonomy" id="178337"/>
    <lineage>
        <taxon>Bacteria</taxon>
        <taxon>Bacillati</taxon>
        <taxon>Bacillota</taxon>
        <taxon>Bacilli</taxon>
        <taxon>Bacillales</taxon>
        <taxon>Paenibacillaceae</taxon>
        <taxon>Cohnella</taxon>
    </lineage>
</organism>
<dbReference type="EMBL" id="JBHSEP010000019">
    <property type="protein sequence ID" value="MFC4600758.1"/>
    <property type="molecule type" value="Genomic_DNA"/>
</dbReference>
<dbReference type="Gene3D" id="3.40.630.30">
    <property type="match status" value="1"/>
</dbReference>
<comment type="caution">
    <text evidence="2">The sequence shown here is derived from an EMBL/GenBank/DDBJ whole genome shotgun (WGS) entry which is preliminary data.</text>
</comment>
<name>A0ABV9FI78_9BACL</name>
<evidence type="ECO:0000259" key="1">
    <source>
        <dbReference type="PROSITE" id="PS51186"/>
    </source>
</evidence>
<feature type="domain" description="N-acetyltransferase" evidence="1">
    <location>
        <begin position="1"/>
        <end position="141"/>
    </location>
</feature>
<reference evidence="3" key="1">
    <citation type="journal article" date="2019" name="Int. J. Syst. Evol. Microbiol.">
        <title>The Global Catalogue of Microorganisms (GCM) 10K type strain sequencing project: providing services to taxonomists for standard genome sequencing and annotation.</title>
        <authorList>
            <consortium name="The Broad Institute Genomics Platform"/>
            <consortium name="The Broad Institute Genome Sequencing Center for Infectious Disease"/>
            <person name="Wu L."/>
            <person name="Ma J."/>
        </authorList>
    </citation>
    <scope>NUCLEOTIDE SEQUENCE [LARGE SCALE GENOMIC DNA]</scope>
    <source>
        <strain evidence="3">CCUG 49571</strain>
    </source>
</reference>
<gene>
    <name evidence="2" type="ORF">ACFO3S_21115</name>
</gene>
<accession>A0ABV9FI78</accession>
<dbReference type="SUPFAM" id="SSF55729">
    <property type="entry name" value="Acyl-CoA N-acyltransferases (Nat)"/>
    <property type="match status" value="1"/>
</dbReference>
<proteinExistence type="predicted"/>
<evidence type="ECO:0000313" key="3">
    <source>
        <dbReference type="Proteomes" id="UP001596028"/>
    </source>
</evidence>
<evidence type="ECO:0000313" key="2">
    <source>
        <dbReference type="EMBL" id="MFC4600758.1"/>
    </source>
</evidence>
<dbReference type="Pfam" id="PF00583">
    <property type="entry name" value="Acetyltransf_1"/>
    <property type="match status" value="1"/>
</dbReference>
<dbReference type="PROSITE" id="PS51186">
    <property type="entry name" value="GNAT"/>
    <property type="match status" value="1"/>
</dbReference>
<sequence>MLIALKDRLDDPAVRSIVECSVYPDPDKLDETIAAYRSEDGMEMYGLEAEGECIAIIGLRMSEERVLKIEHLAVSPDYRGLGYGRGILLETIDKKRPAVLIAETDDDAVDFYRAIGFEIESLGEAYPGVERFNCVYLVEPE</sequence>
<keyword evidence="2" id="KW-0012">Acyltransferase</keyword>
<dbReference type="InterPro" id="IPR016181">
    <property type="entry name" value="Acyl_CoA_acyltransferase"/>
</dbReference>
<dbReference type="RefSeq" id="WP_378100136.1">
    <property type="nucleotide sequence ID" value="NZ_JBHSEP010000019.1"/>
</dbReference>
<keyword evidence="3" id="KW-1185">Reference proteome</keyword>
<dbReference type="CDD" id="cd04301">
    <property type="entry name" value="NAT_SF"/>
    <property type="match status" value="1"/>
</dbReference>
<dbReference type="GO" id="GO:0016746">
    <property type="term" value="F:acyltransferase activity"/>
    <property type="evidence" value="ECO:0007669"/>
    <property type="project" value="UniProtKB-KW"/>
</dbReference>
<dbReference type="EC" id="2.3.-.-" evidence="2"/>
<protein>
    <submittedName>
        <fullName evidence="2">GNAT family N-acetyltransferase</fullName>
        <ecNumber evidence="2">2.3.-.-</ecNumber>
    </submittedName>
</protein>
<dbReference type="Proteomes" id="UP001596028">
    <property type="component" value="Unassembled WGS sequence"/>
</dbReference>
<dbReference type="InterPro" id="IPR000182">
    <property type="entry name" value="GNAT_dom"/>
</dbReference>
<keyword evidence="2" id="KW-0808">Transferase</keyword>